<dbReference type="NCBIfam" id="TIGR00876">
    <property type="entry name" value="tal_mycobact"/>
    <property type="match status" value="1"/>
</dbReference>
<dbReference type="Pfam" id="PF02780">
    <property type="entry name" value="Transketolase_C"/>
    <property type="match status" value="1"/>
</dbReference>
<evidence type="ECO:0000256" key="15">
    <source>
        <dbReference type="ARBA" id="ARBA00048810"/>
    </source>
</evidence>
<dbReference type="Pfam" id="PF00923">
    <property type="entry name" value="TAL_FSA"/>
    <property type="match status" value="1"/>
</dbReference>
<dbReference type="Pfam" id="PF00456">
    <property type="entry name" value="Transketolase_N"/>
    <property type="match status" value="1"/>
</dbReference>
<dbReference type="InterPro" id="IPR001585">
    <property type="entry name" value="TAL/FSA"/>
</dbReference>
<keyword evidence="12" id="KW-0460">Magnesium</keyword>
<evidence type="ECO:0000256" key="11">
    <source>
        <dbReference type="ARBA" id="ARBA00022837"/>
    </source>
</evidence>
<dbReference type="InterPro" id="IPR013785">
    <property type="entry name" value="Aldolase_TIM"/>
</dbReference>
<evidence type="ECO:0000256" key="10">
    <source>
        <dbReference type="ARBA" id="ARBA00022723"/>
    </source>
</evidence>
<dbReference type="CDD" id="cd02012">
    <property type="entry name" value="TPP_TK"/>
    <property type="match status" value="1"/>
</dbReference>
<dbReference type="SUPFAM" id="SSF52518">
    <property type="entry name" value="Thiamin diphosphate-binding fold (THDP-binding)"/>
    <property type="match status" value="2"/>
</dbReference>
<comment type="pathway">
    <text evidence="16">Carbohydrate degradation; pentose phosphate pathway; D-glyceraldehyde 3-phosphate and beta-D-fructose 6-phosphate from D-ribose 5-phosphate and D-xylulose 5-phosphate (non-oxidative stage): step 2/3.</text>
</comment>
<evidence type="ECO:0000256" key="6">
    <source>
        <dbReference type="ARBA" id="ARBA00007131"/>
    </source>
</evidence>
<dbReference type="Gene3D" id="3.40.50.920">
    <property type="match status" value="1"/>
</dbReference>
<comment type="subcellular location">
    <subcellularLocation>
        <location evidence="16">Cytoplasm</location>
    </subcellularLocation>
</comment>
<dbReference type="Pfam" id="PF02779">
    <property type="entry name" value="Transket_pyr"/>
    <property type="match status" value="1"/>
</dbReference>
<evidence type="ECO:0000256" key="2">
    <source>
        <dbReference type="ARBA" id="ARBA00001936"/>
    </source>
</evidence>
<dbReference type="PANTHER" id="PTHR43195">
    <property type="entry name" value="TRANSKETOLASE"/>
    <property type="match status" value="1"/>
</dbReference>
<comment type="cofactor">
    <cofactor evidence="1">
        <name>Ca(2+)</name>
        <dbReference type="ChEBI" id="CHEBI:29108"/>
    </cofactor>
</comment>
<keyword evidence="20" id="KW-1185">Reference proteome</keyword>
<evidence type="ECO:0000256" key="12">
    <source>
        <dbReference type="ARBA" id="ARBA00022842"/>
    </source>
</evidence>
<comment type="cofactor">
    <cofactor evidence="3">
        <name>Mg(2+)</name>
        <dbReference type="ChEBI" id="CHEBI:18420"/>
    </cofactor>
</comment>
<dbReference type="Proteomes" id="UP001432180">
    <property type="component" value="Chromosome"/>
</dbReference>
<comment type="cofactor">
    <cofactor evidence="4">
        <name>thiamine diphosphate</name>
        <dbReference type="ChEBI" id="CHEBI:58937"/>
    </cofactor>
</comment>
<dbReference type="PANTHER" id="PTHR43195:SF1">
    <property type="entry name" value="FI06132P-RELATED"/>
    <property type="match status" value="1"/>
</dbReference>
<evidence type="ECO:0000256" key="4">
    <source>
        <dbReference type="ARBA" id="ARBA00001964"/>
    </source>
</evidence>
<dbReference type="InterPro" id="IPR020826">
    <property type="entry name" value="Transketolase_BS"/>
</dbReference>
<dbReference type="SUPFAM" id="SSF51569">
    <property type="entry name" value="Aldolase"/>
    <property type="match status" value="1"/>
</dbReference>
<evidence type="ECO:0000313" key="19">
    <source>
        <dbReference type="EMBL" id="WPL18393.1"/>
    </source>
</evidence>
<dbReference type="CDD" id="cd07033">
    <property type="entry name" value="TPP_PYR_DXS_TK_like"/>
    <property type="match status" value="1"/>
</dbReference>
<evidence type="ECO:0000256" key="8">
    <source>
        <dbReference type="ARBA" id="ARBA00011738"/>
    </source>
</evidence>
<dbReference type="Gene3D" id="3.40.50.970">
    <property type="match status" value="2"/>
</dbReference>
<dbReference type="InterPro" id="IPR051424">
    <property type="entry name" value="Transketolase-like"/>
</dbReference>
<comment type="subunit">
    <text evidence="8">Homodimer.</text>
</comment>
<evidence type="ECO:0000256" key="7">
    <source>
        <dbReference type="ARBA" id="ARBA00008426"/>
    </source>
</evidence>
<keyword evidence="14 16" id="KW-0704">Schiff base</keyword>
<dbReference type="InterPro" id="IPR009014">
    <property type="entry name" value="Transketo_C/PFOR_II"/>
</dbReference>
<evidence type="ECO:0000256" key="17">
    <source>
        <dbReference type="NCBIfam" id="TIGR00876"/>
    </source>
</evidence>
<dbReference type="SMART" id="SM00861">
    <property type="entry name" value="Transket_pyr"/>
    <property type="match status" value="1"/>
</dbReference>
<dbReference type="CDD" id="cd00955">
    <property type="entry name" value="Transaldolase_like"/>
    <property type="match status" value="1"/>
</dbReference>
<organism evidence="19 20">
    <name type="scientific">Thiorhodovibrio winogradskyi</name>
    <dbReference type="NCBI Taxonomy" id="77007"/>
    <lineage>
        <taxon>Bacteria</taxon>
        <taxon>Pseudomonadati</taxon>
        <taxon>Pseudomonadota</taxon>
        <taxon>Gammaproteobacteria</taxon>
        <taxon>Chromatiales</taxon>
        <taxon>Chromatiaceae</taxon>
        <taxon>Thiorhodovibrio</taxon>
    </lineage>
</organism>
<protein>
    <recommendedName>
        <fullName evidence="16 17">Transaldolase</fullName>
        <ecNumber evidence="16 17">2.2.1.2</ecNumber>
    </recommendedName>
</protein>
<keyword evidence="16" id="KW-0570">Pentose shunt</keyword>
<dbReference type="EMBL" id="CP121472">
    <property type="protein sequence ID" value="WPL18393.1"/>
    <property type="molecule type" value="Genomic_DNA"/>
</dbReference>
<dbReference type="GO" id="GO:0004801">
    <property type="term" value="F:transaldolase activity"/>
    <property type="evidence" value="ECO:0007669"/>
    <property type="project" value="UniProtKB-EC"/>
</dbReference>
<accession>A0ABZ0SCP7</accession>
<dbReference type="Gene3D" id="3.20.20.70">
    <property type="entry name" value="Aldolase class I"/>
    <property type="match status" value="1"/>
</dbReference>
<name>A0ABZ0SCP7_9GAMM</name>
<evidence type="ECO:0000256" key="9">
    <source>
        <dbReference type="ARBA" id="ARBA00022679"/>
    </source>
</evidence>
<keyword evidence="9 16" id="KW-0808">Transferase</keyword>
<comment type="cofactor">
    <cofactor evidence="2">
        <name>Mn(2+)</name>
        <dbReference type="ChEBI" id="CHEBI:29035"/>
    </cofactor>
</comment>
<dbReference type="InterPro" id="IPR004732">
    <property type="entry name" value="Transaldolase_2"/>
</dbReference>
<dbReference type="PROSITE" id="PS01054">
    <property type="entry name" value="TRANSALDOLASE_1"/>
    <property type="match status" value="1"/>
</dbReference>
<dbReference type="EC" id="2.2.1.2" evidence="16 17"/>
<dbReference type="PROSITE" id="PS00958">
    <property type="entry name" value="TRANSALDOLASE_2"/>
    <property type="match status" value="1"/>
</dbReference>
<comment type="similarity">
    <text evidence="7 16">Belongs to the transaldolase family. Type 2 subfamily.</text>
</comment>
<evidence type="ECO:0000256" key="14">
    <source>
        <dbReference type="ARBA" id="ARBA00023270"/>
    </source>
</evidence>
<dbReference type="SUPFAM" id="SSF52922">
    <property type="entry name" value="TK C-terminal domain-like"/>
    <property type="match status" value="1"/>
</dbReference>
<comment type="similarity">
    <text evidence="6">Belongs to the transketolase family.</text>
</comment>
<dbReference type="NCBIfam" id="NF004559">
    <property type="entry name" value="PRK05899.2-5"/>
    <property type="match status" value="1"/>
</dbReference>
<dbReference type="InterPro" id="IPR005475">
    <property type="entry name" value="Transketolase-like_Pyr-bd"/>
</dbReference>
<dbReference type="HAMAP" id="MF_00493">
    <property type="entry name" value="Transaldolase_2"/>
    <property type="match status" value="1"/>
</dbReference>
<dbReference type="PROSITE" id="PS00802">
    <property type="entry name" value="TRANSKETOLASE_2"/>
    <property type="match status" value="1"/>
</dbReference>
<sequence length="1012" mass="109463">MPHHQLAKLNDHGQRFWLDSLSRDMLDNGQLASRIREQGLSGITSNPAIFAKTMADSPAYDARIAAALNTLAEDGSAPAEAVYERLATDDVRDACDLLLPLHEASDGLDGFVSLEVSPHLAYDAVATRQQARELWDRVGRPNLFIKVPGTPQGLDAVEALLVDGIKVNITLLFGRDAYEETLQCYLRAMEQRLRDGKDLHSVASVASFFLSRIDTAVDRELRQRMGARVSAGLVAEAESLLGRTAVANAQLAYARYREVGESERWQRLAKAGARPQRLVWASTGTKDPSLSDTHYIDALILPETISTMPEATADAFNDHGRIEVPAPERFTEAATLLERLERNLAIDLDAITHQLVADGVQKFIDPYDQLLQRLAERMERFRDARAATGRASPLLGQAKRLRASVLRMTSHAGSGHATSSLSCADLITALFFHEMRWDPSAPGARDQDRFLLSKGHAAPILWAALFEAGAISTDPLTLRQHDSDLEGHPTPRNPWIPVATGSLGQGLSAVNGMALADRLDGIEARLFCLLGDGECSEGSVWEAAQFAADQGLGQVVAIVDANGLAQSGPAPYGHDTSVLAGRFRAFGWRALEIDGHDFAAILPALKATRASDSGAPGDRPTAIIARTIKGKGVSFLEGAAGWHGKALDEEQLAQALAGIAAPEVRLEMEPRRVPRAEPRRATIARNTREDAQEYSQPPLKVAYERGEEVATRAAFGTALRKLGSRFADLVVVDGDVKNSTKTELFAETYPERFVEARIAEQNMLGVALGLAASGKRPCVATFAAFLTRAFDSIRMAAHSQHPRMLICGSHAGVSIGEDGPSQMGLEDIAMFRALNGTTVLYPSDGVSAERLTEAGLEHDGMVYLRTTRGKTPVLYPSDERFEIGGSKTLVESLDDRLTLVAAGITVHTALEASARLREQGVHTRVIDAYSIKPLDVATLQRAAEETGTLLVVEDHHRDAGLGDAVAAQIGRLARVFRLGVSGDPRSGAPEQLLERHRLSGRQIEREALAIAA</sequence>
<dbReference type="InterPro" id="IPR029061">
    <property type="entry name" value="THDP-binding"/>
</dbReference>
<feature type="domain" description="Transketolase-like pyrimidine-binding" evidence="18">
    <location>
        <begin position="709"/>
        <end position="873"/>
    </location>
</feature>
<dbReference type="InterPro" id="IPR018225">
    <property type="entry name" value="Transaldolase_AS"/>
</dbReference>
<keyword evidence="13" id="KW-0786">Thiamine pyrophosphate</keyword>
<dbReference type="RefSeq" id="WP_328984160.1">
    <property type="nucleotide sequence ID" value="NZ_CP121472.1"/>
</dbReference>
<dbReference type="InterPro" id="IPR005474">
    <property type="entry name" value="Transketolase_N"/>
</dbReference>
<dbReference type="NCBIfam" id="NF002881">
    <property type="entry name" value="PRK03343.1"/>
    <property type="match status" value="1"/>
</dbReference>
<keyword evidence="16" id="KW-0963">Cytoplasm</keyword>
<keyword evidence="11" id="KW-0106">Calcium</keyword>
<feature type="active site" description="Schiff-base intermediate with substrate" evidence="16">
    <location>
        <position position="146"/>
    </location>
</feature>
<comment type="function">
    <text evidence="5 16">Transaldolase is important for the balance of metabolites in the pentose-phosphate pathway.</text>
</comment>
<dbReference type="InterPro" id="IPR033248">
    <property type="entry name" value="Transketolase_C"/>
</dbReference>
<evidence type="ECO:0000256" key="16">
    <source>
        <dbReference type="HAMAP-Rule" id="MF_00493"/>
    </source>
</evidence>
<evidence type="ECO:0000256" key="5">
    <source>
        <dbReference type="ARBA" id="ARBA00003518"/>
    </source>
</evidence>
<gene>
    <name evidence="19" type="primary">tal_2</name>
    <name evidence="16" type="synonym">tal</name>
    <name evidence="19" type="ORF">Thiowin_03464</name>
</gene>
<evidence type="ECO:0000256" key="1">
    <source>
        <dbReference type="ARBA" id="ARBA00001913"/>
    </source>
</evidence>
<comment type="catalytic activity">
    <reaction evidence="15 16">
        <text>D-sedoheptulose 7-phosphate + D-glyceraldehyde 3-phosphate = D-erythrose 4-phosphate + beta-D-fructose 6-phosphate</text>
        <dbReference type="Rhea" id="RHEA:17053"/>
        <dbReference type="ChEBI" id="CHEBI:16897"/>
        <dbReference type="ChEBI" id="CHEBI:57483"/>
        <dbReference type="ChEBI" id="CHEBI:57634"/>
        <dbReference type="ChEBI" id="CHEBI:59776"/>
        <dbReference type="EC" id="2.2.1.2"/>
    </reaction>
</comment>
<evidence type="ECO:0000256" key="3">
    <source>
        <dbReference type="ARBA" id="ARBA00001946"/>
    </source>
</evidence>
<reference evidence="19 20" key="1">
    <citation type="journal article" date="2023" name="Microorganisms">
        <title>Thiorhodovibrio frisius and Trv. litoralis spp. nov., Two Novel Members from a Clade of Fastidious Purple Sulfur Bacteria That Exhibit Unique Red-Shifted Light-Harvesting Capabilities.</title>
        <authorList>
            <person name="Methner A."/>
            <person name="Kuzyk S.B."/>
            <person name="Petersen J."/>
            <person name="Bauer S."/>
            <person name="Brinkmann H."/>
            <person name="Sichau K."/>
            <person name="Wanner G."/>
            <person name="Wolf J."/>
            <person name="Neumann-Schaal M."/>
            <person name="Henke P."/>
            <person name="Tank M."/>
            <person name="Sproer C."/>
            <person name="Bunk B."/>
            <person name="Overmann J."/>
        </authorList>
    </citation>
    <scope>NUCLEOTIDE SEQUENCE [LARGE SCALE GENOMIC DNA]</scope>
    <source>
        <strain evidence="19 20">DSM 6702</strain>
    </source>
</reference>
<evidence type="ECO:0000256" key="13">
    <source>
        <dbReference type="ARBA" id="ARBA00023052"/>
    </source>
</evidence>
<evidence type="ECO:0000313" key="20">
    <source>
        <dbReference type="Proteomes" id="UP001432180"/>
    </source>
</evidence>
<evidence type="ECO:0000259" key="18">
    <source>
        <dbReference type="SMART" id="SM00861"/>
    </source>
</evidence>
<proteinExistence type="inferred from homology"/>
<keyword evidence="10" id="KW-0479">Metal-binding</keyword>